<feature type="transmembrane region" description="Helical" evidence="1">
    <location>
        <begin position="182"/>
        <end position="199"/>
    </location>
</feature>
<keyword evidence="1" id="KW-1133">Transmembrane helix</keyword>
<proteinExistence type="predicted"/>
<gene>
    <name evidence="2" type="ORF">SAMN05216206_0846</name>
</gene>
<keyword evidence="1" id="KW-0812">Transmembrane</keyword>
<accession>A0A1I3E6L5</accession>
<sequence>MQYSTALSDGLLALACLACAIAIGKARSHYGEADQPALFCALLGFLLPAAAAAAGVIRFGFDPSVEAAHLWLSQASSFLGLPLLGAASLALGRSWQWSRANWGRILLGLCAFFELFRQLNQLDNYRLLLNLATLLLVLYAGAVQWPKRAPPAVAGLVVGLFLLAGAAVGTQGFIGSLRRIDLFHALLTPAYPLLAWLLLNLPGSAKLSEIEENPVKTL</sequence>
<keyword evidence="1" id="KW-0472">Membrane</keyword>
<dbReference type="AlphaFoldDB" id="A0A1I3E6L5"/>
<dbReference type="Pfam" id="PF22285">
    <property type="entry name" value="DUF6962"/>
    <property type="match status" value="1"/>
</dbReference>
<feature type="transmembrane region" description="Helical" evidence="1">
    <location>
        <begin position="152"/>
        <end position="170"/>
    </location>
</feature>
<feature type="transmembrane region" description="Helical" evidence="1">
    <location>
        <begin position="36"/>
        <end position="57"/>
    </location>
</feature>
<evidence type="ECO:0000313" key="2">
    <source>
        <dbReference type="EMBL" id="SFH94640.1"/>
    </source>
</evidence>
<dbReference type="STRING" id="425504.SAMN05216206_0846"/>
<dbReference type="Proteomes" id="UP000243606">
    <property type="component" value="Unassembled WGS sequence"/>
</dbReference>
<dbReference type="InterPro" id="IPR054235">
    <property type="entry name" value="DUF6962"/>
</dbReference>
<feature type="transmembrane region" description="Helical" evidence="1">
    <location>
        <begin position="69"/>
        <end position="91"/>
    </location>
</feature>
<dbReference type="RefSeq" id="WP_090239968.1">
    <property type="nucleotide sequence ID" value="NZ_FOQL01000001.1"/>
</dbReference>
<evidence type="ECO:0000256" key="1">
    <source>
        <dbReference type="SAM" id="Phobius"/>
    </source>
</evidence>
<keyword evidence="3" id="KW-1185">Reference proteome</keyword>
<organism evidence="2 3">
    <name type="scientific">Pseudomonas guineae</name>
    <dbReference type="NCBI Taxonomy" id="425504"/>
    <lineage>
        <taxon>Bacteria</taxon>
        <taxon>Pseudomonadati</taxon>
        <taxon>Pseudomonadota</taxon>
        <taxon>Gammaproteobacteria</taxon>
        <taxon>Pseudomonadales</taxon>
        <taxon>Pseudomonadaceae</taxon>
        <taxon>Pseudomonas</taxon>
    </lineage>
</organism>
<dbReference type="EMBL" id="FOQL01000001">
    <property type="protein sequence ID" value="SFH94640.1"/>
    <property type="molecule type" value="Genomic_DNA"/>
</dbReference>
<feature type="transmembrane region" description="Helical" evidence="1">
    <location>
        <begin position="128"/>
        <end position="146"/>
    </location>
</feature>
<protein>
    <submittedName>
        <fullName evidence="2">Uncharacterized protein</fullName>
    </submittedName>
</protein>
<evidence type="ECO:0000313" key="3">
    <source>
        <dbReference type="Proteomes" id="UP000243606"/>
    </source>
</evidence>
<name>A0A1I3E6L5_9PSED</name>
<reference evidence="3" key="1">
    <citation type="submission" date="2016-10" db="EMBL/GenBank/DDBJ databases">
        <authorList>
            <person name="Varghese N."/>
            <person name="Submissions S."/>
        </authorList>
    </citation>
    <scope>NUCLEOTIDE SEQUENCE [LARGE SCALE GENOMIC DNA]</scope>
    <source>
        <strain evidence="3">LMG 24016</strain>
    </source>
</reference>